<reference evidence="3 4" key="1">
    <citation type="submission" date="2014-04" db="EMBL/GenBank/DDBJ databases">
        <authorList>
            <consortium name="DOE Joint Genome Institute"/>
            <person name="Kuo A."/>
            <person name="Gay G."/>
            <person name="Dore J."/>
            <person name="Kohler A."/>
            <person name="Nagy L.G."/>
            <person name="Floudas D."/>
            <person name="Copeland A."/>
            <person name="Barry K.W."/>
            <person name="Cichocki N."/>
            <person name="Veneault-Fourrey C."/>
            <person name="LaButti K."/>
            <person name="Lindquist E.A."/>
            <person name="Lipzen A."/>
            <person name="Lundell T."/>
            <person name="Morin E."/>
            <person name="Murat C."/>
            <person name="Sun H."/>
            <person name="Tunlid A."/>
            <person name="Henrissat B."/>
            <person name="Grigoriev I.V."/>
            <person name="Hibbett D.S."/>
            <person name="Martin F."/>
            <person name="Nordberg H.P."/>
            <person name="Cantor M.N."/>
            <person name="Hua S.X."/>
        </authorList>
    </citation>
    <scope>NUCLEOTIDE SEQUENCE [LARGE SCALE GENOMIC DNA]</scope>
    <source>
        <strain evidence="4">h7</strain>
    </source>
</reference>
<feature type="region of interest" description="Disordered" evidence="1">
    <location>
        <begin position="287"/>
        <end position="347"/>
    </location>
</feature>
<dbReference type="PANTHER" id="PTHR33840">
    <property type="match status" value="1"/>
</dbReference>
<sequence length="676" mass="76049">MSSPDSGVYFSSHIQDATMFSTTGTMNDPALTFSDSPVQTRTATQILAEEKPPPPLRREHPIDPRSFPSVIPPDHDNRTLVVCFDGTGDQFDADNSNIVQLVQLLKKGDSTKQLVYYQSGIGTYTSPQVASPFISQIKKTLDTMFAWNLHAHVMSGYEFLMQNYMIGDKICIFGFSRGAYTARSLAGMLHKVGLLPPGNYQQVPFAYKMYTRADNVGWEQSTEFKKAFSIDVEIEFVGVWDTVDSVGLIPKRLPFTTSNTIVRTFRHAVSLDERRAKFKANLWNRPSAEEAQLGSKPNSPANSKSNSKSGTTHTMRTTFSGSPPSTGGLSQNLEAHQSTTSFDDDPDVKDFTNLGKALLPPTSILQGDILPPSLRYSAKKTVKVVETLTNETTKKRDKDSKSRQSQKGRAFKKEDSGDRALNTLERLYSEKDESETDIEEVWFAGCHCDVGGGSVSNKTRHALARIPLRWMVRECFKTNTGIMFNASALQELGMDPSTLYPYVTPRPPPLPLSPTDRIRNPPAKEIPIRAHNHLRKKKPLGTEAEPDMHTLIEEAMNGAKKAKATPTVSLLSEEEEDLHDALSPKYDQLKIQKAWWVLELLPLQLRYQRGDNQWVSYFASNMAQPRFIPKQRTNGLKVHRSVKLRMEAEFEDEKRRNKGKKYTPKPHFKVEPTWID</sequence>
<dbReference type="Pfam" id="PF09994">
    <property type="entry name" value="T6SS_Tle1-like_cat"/>
    <property type="match status" value="1"/>
</dbReference>
<dbReference type="InterPro" id="IPR018712">
    <property type="entry name" value="Tle1-like_cat"/>
</dbReference>
<reference evidence="4" key="2">
    <citation type="submission" date="2015-01" db="EMBL/GenBank/DDBJ databases">
        <title>Evolutionary Origins and Diversification of the Mycorrhizal Mutualists.</title>
        <authorList>
            <consortium name="DOE Joint Genome Institute"/>
            <consortium name="Mycorrhizal Genomics Consortium"/>
            <person name="Kohler A."/>
            <person name="Kuo A."/>
            <person name="Nagy L.G."/>
            <person name="Floudas D."/>
            <person name="Copeland A."/>
            <person name="Barry K.W."/>
            <person name="Cichocki N."/>
            <person name="Veneault-Fourrey C."/>
            <person name="LaButti K."/>
            <person name="Lindquist E.A."/>
            <person name="Lipzen A."/>
            <person name="Lundell T."/>
            <person name="Morin E."/>
            <person name="Murat C."/>
            <person name="Riley R."/>
            <person name="Ohm R."/>
            <person name="Sun H."/>
            <person name="Tunlid A."/>
            <person name="Henrissat B."/>
            <person name="Grigoriev I.V."/>
            <person name="Hibbett D.S."/>
            <person name="Martin F."/>
        </authorList>
    </citation>
    <scope>NUCLEOTIDE SEQUENCE [LARGE SCALE GENOMIC DNA]</scope>
    <source>
        <strain evidence="4">h7</strain>
    </source>
</reference>
<gene>
    <name evidence="3" type="ORF">M413DRAFT_28147</name>
</gene>
<feature type="compositionally biased region" description="Low complexity" evidence="1">
    <location>
        <begin position="295"/>
        <end position="309"/>
    </location>
</feature>
<dbReference type="EMBL" id="KN831781">
    <property type="protein sequence ID" value="KIM41063.1"/>
    <property type="molecule type" value="Genomic_DNA"/>
</dbReference>
<keyword evidence="4" id="KW-1185">Reference proteome</keyword>
<proteinExistence type="predicted"/>
<dbReference type="PANTHER" id="PTHR33840:SF2">
    <property type="entry name" value="TLE1 PHOSPHOLIPASE DOMAIN-CONTAINING PROTEIN"/>
    <property type="match status" value="1"/>
</dbReference>
<evidence type="ECO:0000259" key="2">
    <source>
        <dbReference type="Pfam" id="PF09994"/>
    </source>
</evidence>
<dbReference type="HOGENOM" id="CLU_005049_5_0_1"/>
<feature type="compositionally biased region" description="Basic and acidic residues" evidence="1">
    <location>
        <begin position="392"/>
        <end position="402"/>
    </location>
</feature>
<organism evidence="3 4">
    <name type="scientific">Hebeloma cylindrosporum</name>
    <dbReference type="NCBI Taxonomy" id="76867"/>
    <lineage>
        <taxon>Eukaryota</taxon>
        <taxon>Fungi</taxon>
        <taxon>Dikarya</taxon>
        <taxon>Basidiomycota</taxon>
        <taxon>Agaricomycotina</taxon>
        <taxon>Agaricomycetes</taxon>
        <taxon>Agaricomycetidae</taxon>
        <taxon>Agaricales</taxon>
        <taxon>Agaricineae</taxon>
        <taxon>Hymenogastraceae</taxon>
        <taxon>Hebeloma</taxon>
    </lineage>
</organism>
<feature type="region of interest" description="Disordered" evidence="1">
    <location>
        <begin position="391"/>
        <end position="416"/>
    </location>
</feature>
<feature type="domain" description="T6SS Phospholipase effector Tle1-like catalytic" evidence="2">
    <location>
        <begin position="78"/>
        <end position="474"/>
    </location>
</feature>
<dbReference type="InterPro" id="IPR029058">
    <property type="entry name" value="AB_hydrolase_fold"/>
</dbReference>
<dbReference type="AlphaFoldDB" id="A0A0C2XTT0"/>
<dbReference type="Proteomes" id="UP000053424">
    <property type="component" value="Unassembled WGS sequence"/>
</dbReference>
<evidence type="ECO:0000313" key="4">
    <source>
        <dbReference type="Proteomes" id="UP000053424"/>
    </source>
</evidence>
<accession>A0A0C2XTT0</accession>
<protein>
    <recommendedName>
        <fullName evidence="2">T6SS Phospholipase effector Tle1-like catalytic domain-containing protein</fullName>
    </recommendedName>
</protein>
<dbReference type="SUPFAM" id="SSF53474">
    <property type="entry name" value="alpha/beta-Hydrolases"/>
    <property type="match status" value="1"/>
</dbReference>
<dbReference type="OrthoDB" id="3162439at2759"/>
<name>A0A0C2XTT0_HEBCY</name>
<feature type="compositionally biased region" description="Polar residues" evidence="1">
    <location>
        <begin position="310"/>
        <end position="341"/>
    </location>
</feature>
<dbReference type="STRING" id="686832.A0A0C2XTT0"/>
<evidence type="ECO:0000256" key="1">
    <source>
        <dbReference type="SAM" id="MobiDB-lite"/>
    </source>
</evidence>
<evidence type="ECO:0000313" key="3">
    <source>
        <dbReference type="EMBL" id="KIM41063.1"/>
    </source>
</evidence>